<dbReference type="GO" id="GO:0008168">
    <property type="term" value="F:methyltransferase activity"/>
    <property type="evidence" value="ECO:0007669"/>
    <property type="project" value="UniProtKB-KW"/>
</dbReference>
<evidence type="ECO:0000259" key="1">
    <source>
        <dbReference type="Pfam" id="PF13649"/>
    </source>
</evidence>
<reference evidence="2 3" key="1">
    <citation type="journal article" date="2014" name="Arch. Microbiol.">
        <title>Bacillus mesophilum sp. nov., strain IITR-54T, a novel 4-chlorobiphenyl dechlorinating bacterium.</title>
        <authorList>
            <person name="Manickam N."/>
            <person name="Singh N.K."/>
            <person name="Bajaj A."/>
            <person name="Kumar R.M."/>
            <person name="Kaur G."/>
            <person name="Kaur N."/>
            <person name="Bala M."/>
            <person name="Kumar A."/>
            <person name="Mayilraj S."/>
        </authorList>
    </citation>
    <scope>NUCLEOTIDE SEQUENCE [LARGE SCALE GENOMIC DNA]</scope>
    <source>
        <strain evidence="2 3">IITR-54</strain>
    </source>
</reference>
<gene>
    <name evidence="2" type="ORF">F7732_18900</name>
</gene>
<evidence type="ECO:0000313" key="2">
    <source>
        <dbReference type="EMBL" id="KAB2330732.1"/>
    </source>
</evidence>
<protein>
    <submittedName>
        <fullName evidence="2">Methyltransferase domain-containing protein</fullName>
    </submittedName>
</protein>
<evidence type="ECO:0000313" key="3">
    <source>
        <dbReference type="Proteomes" id="UP000441354"/>
    </source>
</evidence>
<sequence>MYKTGLGSNESEGFINWARKYDANSFTAEGTKRTERIISWIEKQIDSVENLTMLDVGAASGIFSIPFSKRGAKVTSLEPSSLLSSMLYRNAEDHGVMINIVNQSFEDFNPADHQDYDFVFASMCPAMSDWNAIKKGLNLANKYFYVSLSAGPNENLLVEELLSELKIEAPNILTSDMFYILQLLYLNNYTYQSLIERHQKTVEMTLEEVIDSLEVWFSNYNISLTEVQKADSIDYLRNKYGQKVAVTTGGKFGKVLVHL</sequence>
<dbReference type="GO" id="GO:0032259">
    <property type="term" value="P:methylation"/>
    <property type="evidence" value="ECO:0007669"/>
    <property type="project" value="UniProtKB-KW"/>
</dbReference>
<feature type="domain" description="Methyltransferase" evidence="1">
    <location>
        <begin position="54"/>
        <end position="130"/>
    </location>
</feature>
<dbReference type="InterPro" id="IPR041698">
    <property type="entry name" value="Methyltransf_25"/>
</dbReference>
<keyword evidence="2" id="KW-0808">Transferase</keyword>
<dbReference type="Gene3D" id="3.40.50.150">
    <property type="entry name" value="Vaccinia Virus protein VP39"/>
    <property type="match status" value="1"/>
</dbReference>
<dbReference type="OrthoDB" id="9791837at2"/>
<keyword evidence="3" id="KW-1185">Reference proteome</keyword>
<dbReference type="EMBL" id="WBOT01000007">
    <property type="protein sequence ID" value="KAB2330732.1"/>
    <property type="molecule type" value="Genomic_DNA"/>
</dbReference>
<name>A0A7V7RJ89_9BACI</name>
<dbReference type="Pfam" id="PF13649">
    <property type="entry name" value="Methyltransf_25"/>
    <property type="match status" value="1"/>
</dbReference>
<organism evidence="2 3">
    <name type="scientific">Bacillus mesophilum</name>
    <dbReference type="NCBI Taxonomy" id="1071718"/>
    <lineage>
        <taxon>Bacteria</taxon>
        <taxon>Bacillati</taxon>
        <taxon>Bacillota</taxon>
        <taxon>Bacilli</taxon>
        <taxon>Bacillales</taxon>
        <taxon>Bacillaceae</taxon>
        <taxon>Bacillus</taxon>
    </lineage>
</organism>
<keyword evidence="2" id="KW-0489">Methyltransferase</keyword>
<comment type="caution">
    <text evidence="2">The sequence shown here is derived from an EMBL/GenBank/DDBJ whole genome shotgun (WGS) entry which is preliminary data.</text>
</comment>
<dbReference type="SUPFAM" id="SSF53335">
    <property type="entry name" value="S-adenosyl-L-methionine-dependent methyltransferases"/>
    <property type="match status" value="1"/>
</dbReference>
<dbReference type="InterPro" id="IPR029063">
    <property type="entry name" value="SAM-dependent_MTases_sf"/>
</dbReference>
<proteinExistence type="predicted"/>
<accession>A0A7V7RJ89</accession>
<dbReference type="Proteomes" id="UP000441354">
    <property type="component" value="Unassembled WGS sequence"/>
</dbReference>
<dbReference type="AlphaFoldDB" id="A0A7V7RJ89"/>